<keyword evidence="1" id="KW-1133">Transmembrane helix</keyword>
<gene>
    <name evidence="3" type="primary">nrf-6</name>
    <name evidence="3" type="ORF">TNCT_128031</name>
</gene>
<feature type="transmembrane region" description="Helical" evidence="1">
    <location>
        <begin position="249"/>
        <end position="272"/>
    </location>
</feature>
<dbReference type="Pfam" id="PF01757">
    <property type="entry name" value="Acyl_transf_3"/>
    <property type="match status" value="1"/>
</dbReference>
<feature type="transmembrane region" description="Helical" evidence="1">
    <location>
        <begin position="462"/>
        <end position="483"/>
    </location>
</feature>
<evidence type="ECO:0000313" key="3">
    <source>
        <dbReference type="EMBL" id="GFQ79077.1"/>
    </source>
</evidence>
<dbReference type="SMART" id="SM00703">
    <property type="entry name" value="NRF"/>
    <property type="match status" value="1"/>
</dbReference>
<keyword evidence="1" id="KW-0472">Membrane</keyword>
<comment type="caution">
    <text evidence="3">The sequence shown here is derived from an EMBL/GenBank/DDBJ whole genome shotgun (WGS) entry which is preliminary data.</text>
</comment>
<feature type="transmembrane region" description="Helical" evidence="1">
    <location>
        <begin position="490"/>
        <end position="512"/>
    </location>
</feature>
<keyword evidence="4" id="KW-1185">Reference proteome</keyword>
<proteinExistence type="predicted"/>
<dbReference type="PANTHER" id="PTHR11161">
    <property type="entry name" value="O-ACYLTRANSFERASE"/>
    <property type="match status" value="1"/>
</dbReference>
<dbReference type="InterPro" id="IPR052728">
    <property type="entry name" value="O2_lipid_transport_reg"/>
</dbReference>
<dbReference type="InterPro" id="IPR006621">
    <property type="entry name" value="Nose-resist-to-fluoxetine_N"/>
</dbReference>
<dbReference type="PANTHER" id="PTHR11161:SF0">
    <property type="entry name" value="O-ACYLTRANSFERASE LIKE PROTEIN"/>
    <property type="match status" value="1"/>
</dbReference>
<protein>
    <submittedName>
        <fullName evidence="3">Nose resistant to fluoxetine protein 6</fullName>
    </submittedName>
</protein>
<evidence type="ECO:0000313" key="4">
    <source>
        <dbReference type="Proteomes" id="UP000887116"/>
    </source>
</evidence>
<accession>A0A8X6FGM2</accession>
<feature type="transmembrane region" description="Helical" evidence="1">
    <location>
        <begin position="400"/>
        <end position="420"/>
    </location>
</feature>
<evidence type="ECO:0000259" key="2">
    <source>
        <dbReference type="SMART" id="SM00703"/>
    </source>
</evidence>
<feature type="transmembrane region" description="Helical" evidence="1">
    <location>
        <begin position="539"/>
        <end position="558"/>
    </location>
</feature>
<feature type="transmembrane region" description="Helical" evidence="1">
    <location>
        <begin position="676"/>
        <end position="698"/>
    </location>
</feature>
<dbReference type="Proteomes" id="UP000887116">
    <property type="component" value="Unassembled WGS sequence"/>
</dbReference>
<feature type="transmembrane region" description="Helical" evidence="1">
    <location>
        <begin position="357"/>
        <end position="380"/>
    </location>
</feature>
<feature type="transmembrane region" description="Helical" evidence="1">
    <location>
        <begin position="570"/>
        <end position="590"/>
    </location>
</feature>
<dbReference type="GO" id="GO:0016747">
    <property type="term" value="F:acyltransferase activity, transferring groups other than amino-acyl groups"/>
    <property type="evidence" value="ECO:0007669"/>
    <property type="project" value="InterPro"/>
</dbReference>
<organism evidence="3 4">
    <name type="scientific">Trichonephila clavata</name>
    <name type="common">Joro spider</name>
    <name type="synonym">Nephila clavata</name>
    <dbReference type="NCBI Taxonomy" id="2740835"/>
    <lineage>
        <taxon>Eukaryota</taxon>
        <taxon>Metazoa</taxon>
        <taxon>Ecdysozoa</taxon>
        <taxon>Arthropoda</taxon>
        <taxon>Chelicerata</taxon>
        <taxon>Arachnida</taxon>
        <taxon>Araneae</taxon>
        <taxon>Araneomorphae</taxon>
        <taxon>Entelegynae</taxon>
        <taxon>Araneoidea</taxon>
        <taxon>Nephilidae</taxon>
        <taxon>Trichonephila</taxon>
    </lineage>
</organism>
<evidence type="ECO:0000256" key="1">
    <source>
        <dbReference type="SAM" id="Phobius"/>
    </source>
</evidence>
<dbReference type="InterPro" id="IPR002656">
    <property type="entry name" value="Acyl_transf_3_dom"/>
</dbReference>
<dbReference type="AlphaFoldDB" id="A0A8X6FGM2"/>
<name>A0A8X6FGM2_TRICU</name>
<feature type="domain" description="Nose resistant-to-fluoxetine protein N-terminal" evidence="2">
    <location>
        <begin position="86"/>
        <end position="233"/>
    </location>
</feature>
<dbReference type="OrthoDB" id="6424408at2759"/>
<dbReference type="EMBL" id="BMAO01012110">
    <property type="protein sequence ID" value="GFQ79077.1"/>
    <property type="molecule type" value="Genomic_DNA"/>
</dbReference>
<feature type="transmembrane region" description="Helical" evidence="1">
    <location>
        <begin position="610"/>
        <end position="634"/>
    </location>
</feature>
<dbReference type="Pfam" id="PF20146">
    <property type="entry name" value="NRF"/>
    <property type="match status" value="1"/>
</dbReference>
<keyword evidence="1" id="KW-0812">Transmembrane</keyword>
<feature type="transmembrane region" description="Helical" evidence="1">
    <location>
        <begin position="316"/>
        <end position="337"/>
    </location>
</feature>
<reference evidence="3" key="1">
    <citation type="submission" date="2020-07" db="EMBL/GenBank/DDBJ databases">
        <title>Multicomponent nature underlies the extraordinary mechanical properties of spider dragline silk.</title>
        <authorList>
            <person name="Kono N."/>
            <person name="Nakamura H."/>
            <person name="Mori M."/>
            <person name="Yoshida Y."/>
            <person name="Ohtoshi R."/>
            <person name="Malay A.D."/>
            <person name="Moran D.A.P."/>
            <person name="Tomita M."/>
            <person name="Numata K."/>
            <person name="Arakawa K."/>
        </authorList>
    </citation>
    <scope>NUCLEOTIDE SEQUENCE</scope>
</reference>
<sequence>MKYLKVLTGAVLSTFVLLSIIIDSRTEALLEIPQNSAETTSLPEMEEDSSVTKWKMAEKVARKLSATLVKNILPFAVRSSGEMNLSPSCSRSLLKLLSGVKQLKLWAISMLDASGKIPSGMFTGSINSLGDYDECIEIDVPRHFQGQYCLVDIAPPLPKRRRFVASDTIIEELVNITDPESAVTKLVTFGNYYYHLNIRTSICMPSTCSIEEIQNITKKVFEQIGIEFNVKIPNCERKTENFAFSTSEIAIITVFSSIVILGLVATITDVWLKLKSSEEFSQVTLSFPIRCLLCFSFYTNTIRLLKKDESPDSIKIFHGMKVITILWVILNHTYYYINYQAFSSLLNAKELGKEKAFQLIANGFLNVETFFFISAVLVSYSVMKMKEKRLNVFLYIFRRFWRLTPPFMFVIAAVYLLPYLGSGPVWKETVIDRLTNKCRETWWTNLIYINNFLPNSQMCLQWMWYIPVDTHLYLLSLFVLIPLKKNPRIAFLINGAIFVSGIIVSAVLNVYYNLHPTAIYVYNHPEDISYYIERGYFRTYLHCSTYCVGLTIGYLLVIRKKLHIPLRVNLLGWLLAFVSSLTVLYGVYDWNQGNVPGIVVSTLYTCTNKFVWSLALAWVTFACVTGNGGIATTILSWEAFVPLGRLTYMAYLVHPIIQLVNIGSTRTLIRADHRTLVFMYFGNVVCAFMCAYVLSLLFESPFMALEKVFFTARLQPSEKTNKPKSNNESGVFYNSKAVDCSDLYGDSMICAIKVKYYEASDA</sequence>